<protein>
    <submittedName>
        <fullName evidence="1">Uncharacterized protein</fullName>
    </submittedName>
</protein>
<keyword evidence="2" id="KW-1185">Reference proteome</keyword>
<name>A0ACC2J8A5_9PEZI</name>
<dbReference type="Proteomes" id="UP001153334">
    <property type="component" value="Unassembled WGS sequence"/>
</dbReference>
<dbReference type="EMBL" id="JAPESX010000071">
    <property type="protein sequence ID" value="KAJ8123537.1"/>
    <property type="molecule type" value="Genomic_DNA"/>
</dbReference>
<comment type="caution">
    <text evidence="1">The sequence shown here is derived from an EMBL/GenBank/DDBJ whole genome shotgun (WGS) entry which is preliminary data.</text>
</comment>
<evidence type="ECO:0000313" key="1">
    <source>
        <dbReference type="EMBL" id="KAJ8123537.1"/>
    </source>
</evidence>
<proteinExistence type="predicted"/>
<sequence length="604" mass="67737">MSNSSSAGDPSKFPNANNPMPAPNLGGAPPSSPGSTSESHGFARPPPGFDPNQGAGPFDAAQARDLSNAANGVGESIEDEIARKIAELEQARQGPVTDEEKERIAKRIRSIREGGWLEGLKLQLIGQNSVPIEYFNRLAAEHESTIATVARINATADRKVAEKDALIDRLTREGGGSPQRALVSENTDLKDRLGECENDKTELQDRLKKLQDKLDRRVEEDQSKPQANTDVDVALAECNKRTNDLQMQLDSTKQTLDTSRQTASNYYNEVQALRQQKIEANSREQANKDDIRRLREENKGLRDALASSQNGSTDLQKRISDLEAKRANCDAKVAALEKENKRLKDAAALQGEPADLEDLRKRIQALEAELTKRDDTITALKAQPAQAPNDTLQEPTAQLQARCKDLRDQRDMYRDKWARRVVEGRAPLREFWQTVDNTKQEINRLYVGIEKLCRAFGITEGVLDIPEVLDRLIKQVNGSVNDAMDSPLITIVNLRTANALAQIQIETLQRQLDRAQLGRSEDEIRAELRLVDEQEVERRVSLRTQAYRQHRGTLLTHIFDAQVEFLRLAEKNADRDGIETLVDRFLQPTSLPMIQLPVNRTRLY</sequence>
<accession>A0ACC2J8A5</accession>
<reference evidence="1" key="1">
    <citation type="submission" date="2022-11" db="EMBL/GenBank/DDBJ databases">
        <title>Genome Sequence of Nemania bipapillata.</title>
        <authorList>
            <person name="Buettner E."/>
        </authorList>
    </citation>
    <scope>NUCLEOTIDE SEQUENCE</scope>
    <source>
        <strain evidence="1">CP14</strain>
    </source>
</reference>
<gene>
    <name evidence="1" type="ORF">ONZ43_g543</name>
</gene>
<organism evidence="1 2">
    <name type="scientific">Nemania bipapillata</name>
    <dbReference type="NCBI Taxonomy" id="110536"/>
    <lineage>
        <taxon>Eukaryota</taxon>
        <taxon>Fungi</taxon>
        <taxon>Dikarya</taxon>
        <taxon>Ascomycota</taxon>
        <taxon>Pezizomycotina</taxon>
        <taxon>Sordariomycetes</taxon>
        <taxon>Xylariomycetidae</taxon>
        <taxon>Xylariales</taxon>
        <taxon>Xylariaceae</taxon>
        <taxon>Nemania</taxon>
    </lineage>
</organism>
<evidence type="ECO:0000313" key="2">
    <source>
        <dbReference type="Proteomes" id="UP001153334"/>
    </source>
</evidence>